<dbReference type="Gene3D" id="2.120.10.30">
    <property type="entry name" value="TolB, C-terminal domain"/>
    <property type="match status" value="1"/>
</dbReference>
<dbReference type="NCBIfam" id="TIGR04183">
    <property type="entry name" value="Por_Secre_tail"/>
    <property type="match status" value="1"/>
</dbReference>
<dbReference type="Proteomes" id="UP000279600">
    <property type="component" value="Chromosome"/>
</dbReference>
<evidence type="ECO:0000259" key="2">
    <source>
        <dbReference type="Pfam" id="PF07995"/>
    </source>
</evidence>
<sequence length="1319" mass="142867">MKKTLLSIAVAITAMQGIQAQQFEVDADEWKVTKITNLQSPDGNQIVNNANEITEGPDGWLWITERQVLTTAQGGTDNGASVVRINPDTGEKEIMLDLRSKVFSNAGQDGLMGMAIHPSLYTNNPTDPYVYLAYTYEANAATDIYTVSGLRELRIERYTYRPGSDDLDPDSGFTLIDKLAGSNDHSSARMKIGPDGMLYFTSGDLGYNQFKNKCVVIQSQSLPTQQEVNNKEWRDYKGKILRMTLTGGIPADNPTFLPHDVLSDDGVTVDNTNYTFSDQSASGTRVRSHIYSYGHRNAQGIIFAADGTLYSSEHGDRVDDEVNIITAGGNYGWPFIVGDRDGIGFTHCKKQSLCATNSTYAGNGNNDCSFDGDSADVYPELDQARPSDLVDPIANYNSNNGENPPGGFRTWPTIAPSSIDIYEGNGDIPWNKSILIPSLKSGTIYRYELNAAGDGIVGGGTTNGLISFHATVDRYRDIAMSADGKTIYAITDSKGQTSGPSGTDGLPIENPGAIFKFEYIKKPSIYISEVTNPSDDREGVFVEIYNYGDQDVDLAETGVVLGRQRSGDNTNQEELALTGTVAPGQYFVVGRDGFNAIYGQAPDLVASDDLLGGDGDDPYALVYQNSFNSLAYVALDSYGNLDQDGAGQDWDFSNNRRISRKRSQNSRAAVFDLAQWNRSDTGSLTTDATPFEPDPLTFIYASNAITPQSPVNLTTRFDNLIVQDGSYRLPQNLTFKNVTVDNGATLDLDDSIIDVAGNLTINGAINDSNGTMRLTVDGAHSINGSAASIHNLETNAAVTINADVSVTNILTAASGQIDITSGNKIILKSTAAGTAYVDQVPSGVTINGDVQVERFIPGKRAFRFISSPVTTTSSIYENWQESGSVVSGQGTHITGDASGANGFDATATGNPSLYSFDNTASNWTAVTSTNSATDVLVAGKPYRLFVRGDRTVDLSNNEATATATTLRMTGELVTQQVNQTNLSQNAGDFNMIGNPYQAPVDLSQVIAASTNVSQTDIYMWDPTINERGAYVNLLLDTNTNTVDGSAINKFLQPNTAFFITTSNDGSASIAFAEANKNTAQETLDVYSIPSMVRVSLYPENEIDGETALDGTIAIFKEDYSALATNEDAAKFMNLDESIYTIVNDTKLSVNRLPSIENNDKIEIGLNHLRSDRYRLSIDATRYDKDLFLYDAVTDNYTPLSKSEKSWYAFDKNEDDNDAVNRFTIVSTQSTLSNSDFESLDLTVYPNPTSGKLFISATSLSGLTTISLTNLLGQEVYSHEITAVANQSIEVHLPANINTGNFILKVVNDGQIMTEKIIIQ</sequence>
<dbReference type="RefSeq" id="WP_126447512.1">
    <property type="nucleotide sequence ID" value="NZ_CP034549.1"/>
</dbReference>
<keyword evidence="5" id="KW-1185">Reference proteome</keyword>
<evidence type="ECO:0000259" key="3">
    <source>
        <dbReference type="Pfam" id="PF18962"/>
    </source>
</evidence>
<dbReference type="SUPFAM" id="SSF74853">
    <property type="entry name" value="Lamin A/C globular tail domain"/>
    <property type="match status" value="1"/>
</dbReference>
<evidence type="ECO:0000256" key="1">
    <source>
        <dbReference type="ARBA" id="ARBA00022729"/>
    </source>
</evidence>
<dbReference type="InterPro" id="IPR036415">
    <property type="entry name" value="Lamin_tail_dom_sf"/>
</dbReference>
<dbReference type="PANTHER" id="PTHR19328">
    <property type="entry name" value="HEDGEHOG-INTERACTING PROTEIN"/>
    <property type="match status" value="1"/>
</dbReference>
<accession>A0A3S9MYQ2</accession>
<feature type="domain" description="Glucose/Sorbosone dehydrogenase" evidence="2">
    <location>
        <begin position="282"/>
        <end position="337"/>
    </location>
</feature>
<dbReference type="SUPFAM" id="SSF50952">
    <property type="entry name" value="Soluble quinoprotein glucose dehydrogenase"/>
    <property type="match status" value="1"/>
</dbReference>
<dbReference type="KEGG" id="noj:EJ995_08395"/>
<dbReference type="EMBL" id="CP034549">
    <property type="protein sequence ID" value="AZQ44254.1"/>
    <property type="molecule type" value="Genomic_DNA"/>
</dbReference>
<dbReference type="Pfam" id="PF07995">
    <property type="entry name" value="GSDH"/>
    <property type="match status" value="2"/>
</dbReference>
<keyword evidence="1" id="KW-0732">Signal</keyword>
<evidence type="ECO:0000313" key="4">
    <source>
        <dbReference type="EMBL" id="AZQ44254.1"/>
    </source>
</evidence>
<feature type="domain" description="Secretion system C-terminal sorting" evidence="3">
    <location>
        <begin position="1243"/>
        <end position="1318"/>
    </location>
</feature>
<evidence type="ECO:0000313" key="5">
    <source>
        <dbReference type="Proteomes" id="UP000279600"/>
    </source>
</evidence>
<protein>
    <submittedName>
        <fullName evidence="4">T9SS type A sorting domain-containing protein</fullName>
    </submittedName>
</protein>
<proteinExistence type="predicted"/>
<feature type="domain" description="Glucose/Sorbosone dehydrogenase" evidence="2">
    <location>
        <begin position="104"/>
        <end position="256"/>
    </location>
</feature>
<dbReference type="InterPro" id="IPR012938">
    <property type="entry name" value="Glc/Sorbosone_DH"/>
</dbReference>
<dbReference type="InterPro" id="IPR011042">
    <property type="entry name" value="6-blade_b-propeller_TolB-like"/>
</dbReference>
<organism evidence="4 5">
    <name type="scientific">Nonlabens ponticola</name>
    <dbReference type="NCBI Taxonomy" id="2496866"/>
    <lineage>
        <taxon>Bacteria</taxon>
        <taxon>Pseudomonadati</taxon>
        <taxon>Bacteroidota</taxon>
        <taxon>Flavobacteriia</taxon>
        <taxon>Flavobacteriales</taxon>
        <taxon>Flavobacteriaceae</taxon>
        <taxon>Nonlabens</taxon>
    </lineage>
</organism>
<reference evidence="4 5" key="1">
    <citation type="submission" date="2018-12" db="EMBL/GenBank/DDBJ databases">
        <title>Complete genome of Nonlabens sp. MJ115.</title>
        <authorList>
            <person name="Choi H.S."/>
            <person name="Jung J."/>
        </authorList>
    </citation>
    <scope>NUCLEOTIDE SEQUENCE [LARGE SCALE GENOMIC DNA]</scope>
    <source>
        <strain evidence="4 5">MJ115</strain>
    </source>
</reference>
<dbReference type="InterPro" id="IPR026444">
    <property type="entry name" value="Secre_tail"/>
</dbReference>
<name>A0A3S9MYQ2_9FLAO</name>
<dbReference type="OrthoDB" id="1652165at2"/>
<dbReference type="PANTHER" id="PTHR19328:SF13">
    <property type="entry name" value="HIPL1 PROTEIN"/>
    <property type="match status" value="1"/>
</dbReference>
<gene>
    <name evidence="4" type="ORF">EJ995_08395</name>
</gene>
<dbReference type="Pfam" id="PF18962">
    <property type="entry name" value="Por_Secre_tail"/>
    <property type="match status" value="1"/>
</dbReference>
<dbReference type="InterPro" id="IPR011041">
    <property type="entry name" value="Quinoprot_gluc/sorb_DH_b-prop"/>
</dbReference>